<gene>
    <name evidence="2" type="primary">20205736</name>
    <name evidence="1" type="ORF">HELRODRAFT_176165</name>
</gene>
<dbReference type="EMBL" id="AMQM01005564">
    <property type="status" value="NOT_ANNOTATED_CDS"/>
    <property type="molecule type" value="Genomic_DNA"/>
</dbReference>
<reference evidence="2" key="3">
    <citation type="submission" date="2015-06" db="UniProtKB">
        <authorList>
            <consortium name="EnsemblMetazoa"/>
        </authorList>
    </citation>
    <scope>IDENTIFICATION</scope>
</reference>
<keyword evidence="3" id="KW-1185">Reference proteome</keyword>
<dbReference type="GeneID" id="20205736"/>
<evidence type="ECO:0000313" key="1">
    <source>
        <dbReference type="EMBL" id="ESO00300.1"/>
    </source>
</evidence>
<dbReference type="EnsemblMetazoa" id="HelroT176165">
    <property type="protein sequence ID" value="HelroP176165"/>
    <property type="gene ID" value="HelroG176165"/>
</dbReference>
<dbReference type="Proteomes" id="UP000015101">
    <property type="component" value="Unassembled WGS sequence"/>
</dbReference>
<accession>T1FA87</accession>
<dbReference type="InParanoid" id="T1FA87"/>
<evidence type="ECO:0000313" key="3">
    <source>
        <dbReference type="Proteomes" id="UP000015101"/>
    </source>
</evidence>
<protein>
    <submittedName>
        <fullName evidence="1 2">Uncharacterized protein</fullName>
    </submittedName>
</protein>
<dbReference type="HOGENOM" id="CLU_1888001_0_0_1"/>
<organism evidence="2 3">
    <name type="scientific">Helobdella robusta</name>
    <name type="common">Californian leech</name>
    <dbReference type="NCBI Taxonomy" id="6412"/>
    <lineage>
        <taxon>Eukaryota</taxon>
        <taxon>Metazoa</taxon>
        <taxon>Spiralia</taxon>
        <taxon>Lophotrochozoa</taxon>
        <taxon>Annelida</taxon>
        <taxon>Clitellata</taxon>
        <taxon>Hirudinea</taxon>
        <taxon>Rhynchobdellida</taxon>
        <taxon>Glossiphoniidae</taxon>
        <taxon>Helobdella</taxon>
    </lineage>
</organism>
<evidence type="ECO:0000313" key="2">
    <source>
        <dbReference type="EnsemblMetazoa" id="HelroP176165"/>
    </source>
</evidence>
<dbReference type="RefSeq" id="XP_009021734.1">
    <property type="nucleotide sequence ID" value="XM_009023486.1"/>
</dbReference>
<name>T1FA87_HELRO</name>
<dbReference type="KEGG" id="hro:HELRODRAFT_176165"/>
<dbReference type="EMBL" id="KB096983">
    <property type="protein sequence ID" value="ESO00300.1"/>
    <property type="molecule type" value="Genomic_DNA"/>
</dbReference>
<sequence length="135" mass="15286">MTKTTVFEKLTVIKTETFDMLWDYYDLSANNSLVFIDNNDSININDNNDFKATLTNYSTFDDNVDINDNNDFKATLTNYSTFDDNLDETLIWESINLEINDVSGVDSNADANIHTEHKLVTDDVSSFGKTLPACT</sequence>
<proteinExistence type="predicted"/>
<dbReference type="AlphaFoldDB" id="T1FA87"/>
<reference evidence="3" key="1">
    <citation type="submission" date="2012-12" db="EMBL/GenBank/DDBJ databases">
        <authorList>
            <person name="Hellsten U."/>
            <person name="Grimwood J."/>
            <person name="Chapman J.A."/>
            <person name="Shapiro H."/>
            <person name="Aerts A."/>
            <person name="Otillar R.P."/>
            <person name="Terry A.Y."/>
            <person name="Boore J.L."/>
            <person name="Simakov O."/>
            <person name="Marletaz F."/>
            <person name="Cho S.-J."/>
            <person name="Edsinger-Gonzales E."/>
            <person name="Havlak P."/>
            <person name="Kuo D.-H."/>
            <person name="Larsson T."/>
            <person name="Lv J."/>
            <person name="Arendt D."/>
            <person name="Savage R."/>
            <person name="Osoegawa K."/>
            <person name="de Jong P."/>
            <person name="Lindberg D.R."/>
            <person name="Seaver E.C."/>
            <person name="Weisblat D.A."/>
            <person name="Putnam N.H."/>
            <person name="Grigoriev I.V."/>
            <person name="Rokhsar D.S."/>
        </authorList>
    </citation>
    <scope>NUCLEOTIDE SEQUENCE</scope>
</reference>
<reference evidence="1 3" key="2">
    <citation type="journal article" date="2013" name="Nature">
        <title>Insights into bilaterian evolution from three spiralian genomes.</title>
        <authorList>
            <person name="Simakov O."/>
            <person name="Marletaz F."/>
            <person name="Cho S.J."/>
            <person name="Edsinger-Gonzales E."/>
            <person name="Havlak P."/>
            <person name="Hellsten U."/>
            <person name="Kuo D.H."/>
            <person name="Larsson T."/>
            <person name="Lv J."/>
            <person name="Arendt D."/>
            <person name="Savage R."/>
            <person name="Osoegawa K."/>
            <person name="de Jong P."/>
            <person name="Grimwood J."/>
            <person name="Chapman J.A."/>
            <person name="Shapiro H."/>
            <person name="Aerts A."/>
            <person name="Otillar R.P."/>
            <person name="Terry A.Y."/>
            <person name="Boore J.L."/>
            <person name="Grigoriev I.V."/>
            <person name="Lindberg D.R."/>
            <person name="Seaver E.C."/>
            <person name="Weisblat D.A."/>
            <person name="Putnam N.H."/>
            <person name="Rokhsar D.S."/>
        </authorList>
    </citation>
    <scope>NUCLEOTIDE SEQUENCE</scope>
</reference>
<dbReference type="CTD" id="20205736"/>